<keyword evidence="1" id="KW-0732">Signal</keyword>
<evidence type="ECO:0000256" key="1">
    <source>
        <dbReference type="SAM" id="SignalP"/>
    </source>
</evidence>
<feature type="signal peptide" evidence="1">
    <location>
        <begin position="1"/>
        <end position="29"/>
    </location>
</feature>
<dbReference type="PROSITE" id="PS51257">
    <property type="entry name" value="PROKAR_LIPOPROTEIN"/>
    <property type="match status" value="1"/>
</dbReference>
<keyword evidence="3" id="KW-1185">Reference proteome</keyword>
<protein>
    <submittedName>
        <fullName evidence="2">DUF3515 domain-containing protein</fullName>
    </submittedName>
</protein>
<dbReference type="Pfam" id="PF12028">
    <property type="entry name" value="DUF3515"/>
    <property type="match status" value="1"/>
</dbReference>
<evidence type="ECO:0000313" key="2">
    <source>
        <dbReference type="EMBL" id="MEG3616741.1"/>
    </source>
</evidence>
<reference evidence="2" key="1">
    <citation type="journal article" date="2024" name="Antonie Van Leeuwenhoek">
        <title>Isoptericola haloaureus sp. nov., a dimorphic actinobacterium isolated from mangrove sediments of southeast India, implicating biosaline agricultural significance through nitrogen fixation and salt tolerance genes.</title>
        <authorList>
            <person name="Prathaban M."/>
            <person name="Prathiviraj R."/>
            <person name="Ravichandran M."/>
            <person name="Natarajan S.D."/>
            <person name="Sobanaa M."/>
            <person name="Hari Krishna Kumar S."/>
            <person name="Chandrasekar V."/>
            <person name="Selvin J."/>
        </authorList>
    </citation>
    <scope>NUCLEOTIDE SEQUENCE</scope>
    <source>
        <strain evidence="2">MP1014</strain>
    </source>
</reference>
<evidence type="ECO:0000313" key="3">
    <source>
        <dbReference type="Proteomes" id="UP001310387"/>
    </source>
</evidence>
<organism evidence="2 3">
    <name type="scientific">Isoptericola haloaureus</name>
    <dbReference type="NCBI Taxonomy" id="1542902"/>
    <lineage>
        <taxon>Bacteria</taxon>
        <taxon>Bacillati</taxon>
        <taxon>Actinomycetota</taxon>
        <taxon>Actinomycetes</taxon>
        <taxon>Micrococcales</taxon>
        <taxon>Promicromonosporaceae</taxon>
        <taxon>Isoptericola</taxon>
    </lineage>
</organism>
<name>A0ABU7ZBK5_9MICO</name>
<dbReference type="Proteomes" id="UP001310387">
    <property type="component" value="Unassembled WGS sequence"/>
</dbReference>
<comment type="caution">
    <text evidence="2">The sequence shown here is derived from an EMBL/GenBank/DDBJ whole genome shotgun (WGS) entry which is preliminary data.</text>
</comment>
<dbReference type="RefSeq" id="WP_278234910.1">
    <property type="nucleotide sequence ID" value="NZ_JBAGLP010000120.1"/>
</dbReference>
<sequence>MLVRRLAVLLSLPCLALLAACTPTIGVEAAPDADDPDCAPVMLALPDVVAGDLERAKVNAQATAAWGEPGAAVTLRCGVEQPGPSPDCQRIETANGSVDWIVESNDTGTWRFTTYGRSPAIEVTVPPAVTTDHSTSFIADLTGAIGQVPQTRQCT</sequence>
<accession>A0ABU7ZBK5</accession>
<dbReference type="EMBL" id="JBAGLP010000120">
    <property type="protein sequence ID" value="MEG3616741.1"/>
    <property type="molecule type" value="Genomic_DNA"/>
</dbReference>
<proteinExistence type="predicted"/>
<feature type="chain" id="PRO_5045962715" evidence="1">
    <location>
        <begin position="30"/>
        <end position="155"/>
    </location>
</feature>
<reference evidence="2" key="2">
    <citation type="submission" date="2024-02" db="EMBL/GenBank/DDBJ databases">
        <authorList>
            <person name="Prathaban M."/>
            <person name="Mythili R."/>
            <person name="Sharmila Devi N."/>
            <person name="Sobanaa M."/>
            <person name="Prathiviraj R."/>
            <person name="Selvin J."/>
        </authorList>
    </citation>
    <scope>NUCLEOTIDE SEQUENCE</scope>
    <source>
        <strain evidence="2">MP1014</strain>
    </source>
</reference>
<gene>
    <name evidence="2" type="ORF">V5O49_16565</name>
</gene>
<dbReference type="InterPro" id="IPR021903">
    <property type="entry name" value="DUF3515"/>
</dbReference>